<dbReference type="Gene3D" id="1.20.1250.20">
    <property type="entry name" value="MFS general substrate transporter like domains"/>
    <property type="match status" value="1"/>
</dbReference>
<dbReference type="InterPro" id="IPR036259">
    <property type="entry name" value="MFS_trans_sf"/>
</dbReference>
<feature type="transmembrane region" description="Helical" evidence="7">
    <location>
        <begin position="12"/>
        <end position="36"/>
    </location>
</feature>
<feature type="transmembrane region" description="Helical" evidence="7">
    <location>
        <begin position="233"/>
        <end position="250"/>
    </location>
</feature>
<feature type="transmembrane region" description="Helical" evidence="7">
    <location>
        <begin position="140"/>
        <end position="161"/>
    </location>
</feature>
<feature type="transmembrane region" description="Helical" evidence="7">
    <location>
        <begin position="80"/>
        <end position="99"/>
    </location>
</feature>
<dbReference type="InterPro" id="IPR020846">
    <property type="entry name" value="MFS_dom"/>
</dbReference>
<keyword evidence="6 7" id="KW-0472">Membrane</keyword>
<evidence type="ECO:0000256" key="5">
    <source>
        <dbReference type="ARBA" id="ARBA00022989"/>
    </source>
</evidence>
<evidence type="ECO:0000313" key="9">
    <source>
        <dbReference type="EMBL" id="MDX8151329.1"/>
    </source>
</evidence>
<comment type="caution">
    <text evidence="9">The sequence shown here is derived from an EMBL/GenBank/DDBJ whole genome shotgun (WGS) entry which is preliminary data.</text>
</comment>
<feature type="transmembrane region" description="Helical" evidence="7">
    <location>
        <begin position="48"/>
        <end position="68"/>
    </location>
</feature>
<keyword evidence="3" id="KW-1003">Cell membrane</keyword>
<evidence type="ECO:0000256" key="1">
    <source>
        <dbReference type="ARBA" id="ARBA00004651"/>
    </source>
</evidence>
<dbReference type="PANTHER" id="PTHR42718">
    <property type="entry name" value="MAJOR FACILITATOR SUPERFAMILY MULTIDRUG TRANSPORTER MFSC"/>
    <property type="match status" value="1"/>
</dbReference>
<feature type="transmembrane region" description="Helical" evidence="7">
    <location>
        <begin position="201"/>
        <end position="221"/>
    </location>
</feature>
<dbReference type="PANTHER" id="PTHR42718:SF46">
    <property type="entry name" value="BLR6921 PROTEIN"/>
    <property type="match status" value="1"/>
</dbReference>
<feature type="transmembrane region" description="Helical" evidence="7">
    <location>
        <begin position="442"/>
        <end position="464"/>
    </location>
</feature>
<dbReference type="PROSITE" id="PS50850">
    <property type="entry name" value="MFS"/>
    <property type="match status" value="1"/>
</dbReference>
<comment type="subcellular location">
    <subcellularLocation>
        <location evidence="1">Cell membrane</location>
        <topology evidence="1">Multi-pass membrane protein</topology>
    </subcellularLocation>
</comment>
<dbReference type="CDD" id="cd17321">
    <property type="entry name" value="MFS_MMR_MDR_like"/>
    <property type="match status" value="1"/>
</dbReference>
<dbReference type="SUPFAM" id="SSF103473">
    <property type="entry name" value="MFS general substrate transporter"/>
    <property type="match status" value="1"/>
</dbReference>
<evidence type="ECO:0000256" key="2">
    <source>
        <dbReference type="ARBA" id="ARBA00022448"/>
    </source>
</evidence>
<dbReference type="InterPro" id="IPR011701">
    <property type="entry name" value="MFS"/>
</dbReference>
<dbReference type="EMBL" id="JAXAVX010000002">
    <property type="protein sequence ID" value="MDX8151329.1"/>
    <property type="molecule type" value="Genomic_DNA"/>
</dbReference>
<dbReference type="Gene3D" id="1.20.1720.10">
    <property type="entry name" value="Multidrug resistance protein D"/>
    <property type="match status" value="1"/>
</dbReference>
<protein>
    <submittedName>
        <fullName evidence="9">MFS transporter</fullName>
    </submittedName>
</protein>
<gene>
    <name evidence="9" type="ORF">SK069_06990</name>
</gene>
<feature type="transmembrane region" description="Helical" evidence="7">
    <location>
        <begin position="396"/>
        <end position="422"/>
    </location>
</feature>
<evidence type="ECO:0000256" key="7">
    <source>
        <dbReference type="SAM" id="Phobius"/>
    </source>
</evidence>
<name>A0ABU4VHP6_9ACTN</name>
<dbReference type="Pfam" id="PF07690">
    <property type="entry name" value="MFS_1"/>
    <property type="match status" value="1"/>
</dbReference>
<evidence type="ECO:0000256" key="4">
    <source>
        <dbReference type="ARBA" id="ARBA00022692"/>
    </source>
</evidence>
<keyword evidence="4 7" id="KW-0812">Transmembrane</keyword>
<sequence length="483" mass="49125">MSRTSSVPIRPVAILALACVAQLMLIVDDTIVNVALPTIGEELGFSESSLSWVVNAYFLTFGGFLLIGGRVADRVGPRRVFLLALAAFALASAACGLATDDVMLVVSRAIQGIAAAMLSPAALALILGSHAEGPARARALAVWTSLLGIGAATGLLAGGALTELLDWRWIFFINLPVAAVALLLVPRMVPADDLRSARTSPNVAGATLGTLALLVLVFTVVETEHAGWTSARTLAGFGVAALLAALFAAGERRSASPLLPPALLRRRRPMIANGAVFLGAAGLMAMFFFQTLYLQRVLGWGALETGAAFLPFSIAMGTVSALMGKVVGRVDIRVLVGAGMGAAASGLLWMSSLTPTSDYVTHVAPSLALTAAGLGAAFMPLMELATGGAEDRDGGLASALLTTGQQIGGAIGIAAMVTIATATTRDELAAGTAPPQALTDGFTHAFQLQAGVLAAAGVLAVLLLGRATARRATADVADVPSPA</sequence>
<keyword evidence="5 7" id="KW-1133">Transmembrane helix</keyword>
<organism evidence="9 10">
    <name type="scientific">Patulibacter brassicae</name>
    <dbReference type="NCBI Taxonomy" id="1705717"/>
    <lineage>
        <taxon>Bacteria</taxon>
        <taxon>Bacillati</taxon>
        <taxon>Actinomycetota</taxon>
        <taxon>Thermoleophilia</taxon>
        <taxon>Solirubrobacterales</taxon>
        <taxon>Patulibacteraceae</taxon>
        <taxon>Patulibacter</taxon>
    </lineage>
</organism>
<dbReference type="RefSeq" id="WP_319953479.1">
    <property type="nucleotide sequence ID" value="NZ_JAXAVX010000002.1"/>
</dbReference>
<evidence type="ECO:0000259" key="8">
    <source>
        <dbReference type="PROSITE" id="PS50850"/>
    </source>
</evidence>
<feature type="domain" description="Major facilitator superfamily (MFS) profile" evidence="8">
    <location>
        <begin position="14"/>
        <end position="468"/>
    </location>
</feature>
<keyword evidence="2" id="KW-0813">Transport</keyword>
<proteinExistence type="predicted"/>
<feature type="transmembrane region" description="Helical" evidence="7">
    <location>
        <begin position="105"/>
        <end position="128"/>
    </location>
</feature>
<feature type="transmembrane region" description="Helical" evidence="7">
    <location>
        <begin position="334"/>
        <end position="351"/>
    </location>
</feature>
<reference evidence="9 10" key="1">
    <citation type="submission" date="2023-11" db="EMBL/GenBank/DDBJ databases">
        <authorList>
            <person name="Xu M."/>
            <person name="Jiang T."/>
        </authorList>
    </citation>
    <scope>NUCLEOTIDE SEQUENCE [LARGE SCALE GENOMIC DNA]</scope>
    <source>
        <strain evidence="9 10">SD</strain>
    </source>
</reference>
<dbReference type="Proteomes" id="UP001277761">
    <property type="component" value="Unassembled WGS sequence"/>
</dbReference>
<keyword evidence="10" id="KW-1185">Reference proteome</keyword>
<evidence type="ECO:0000313" key="10">
    <source>
        <dbReference type="Proteomes" id="UP001277761"/>
    </source>
</evidence>
<feature type="transmembrane region" description="Helical" evidence="7">
    <location>
        <begin position="300"/>
        <end position="322"/>
    </location>
</feature>
<feature type="transmembrane region" description="Helical" evidence="7">
    <location>
        <begin position="271"/>
        <end position="294"/>
    </location>
</feature>
<feature type="transmembrane region" description="Helical" evidence="7">
    <location>
        <begin position="363"/>
        <end position="384"/>
    </location>
</feature>
<accession>A0ABU4VHP6</accession>
<feature type="transmembrane region" description="Helical" evidence="7">
    <location>
        <begin position="167"/>
        <end position="189"/>
    </location>
</feature>
<evidence type="ECO:0000256" key="3">
    <source>
        <dbReference type="ARBA" id="ARBA00022475"/>
    </source>
</evidence>
<evidence type="ECO:0000256" key="6">
    <source>
        <dbReference type="ARBA" id="ARBA00023136"/>
    </source>
</evidence>